<keyword evidence="7 8" id="KW-0472">Membrane</keyword>
<evidence type="ECO:0008006" key="11">
    <source>
        <dbReference type="Google" id="ProtNLM"/>
    </source>
</evidence>
<organism evidence="9 10">
    <name type="scientific">Lacipirellula parvula</name>
    <dbReference type="NCBI Taxonomy" id="2650471"/>
    <lineage>
        <taxon>Bacteria</taxon>
        <taxon>Pseudomonadati</taxon>
        <taxon>Planctomycetota</taxon>
        <taxon>Planctomycetia</taxon>
        <taxon>Pirellulales</taxon>
        <taxon>Lacipirellulaceae</taxon>
        <taxon>Lacipirellula</taxon>
    </lineage>
</organism>
<keyword evidence="5 8" id="KW-1133">Transmembrane helix</keyword>
<evidence type="ECO:0000256" key="3">
    <source>
        <dbReference type="ARBA" id="ARBA00022692"/>
    </source>
</evidence>
<dbReference type="Proteomes" id="UP000326837">
    <property type="component" value="Chromosome"/>
</dbReference>
<dbReference type="KEGG" id="lpav:PLANPX_5488"/>
<evidence type="ECO:0000313" key="9">
    <source>
        <dbReference type="EMBL" id="BBO35876.1"/>
    </source>
</evidence>
<evidence type="ECO:0000256" key="1">
    <source>
        <dbReference type="ARBA" id="ARBA00004167"/>
    </source>
</evidence>
<dbReference type="Gene3D" id="1.20.5.3310">
    <property type="match status" value="1"/>
</dbReference>
<protein>
    <recommendedName>
        <fullName evidence="11">Sec-independent protein translocase protein TatA</fullName>
    </recommendedName>
</protein>
<evidence type="ECO:0000256" key="5">
    <source>
        <dbReference type="ARBA" id="ARBA00022989"/>
    </source>
</evidence>
<keyword evidence="4" id="KW-0653">Protein transport</keyword>
<evidence type="ECO:0000256" key="6">
    <source>
        <dbReference type="ARBA" id="ARBA00023010"/>
    </source>
</evidence>
<evidence type="ECO:0000256" key="7">
    <source>
        <dbReference type="ARBA" id="ARBA00023136"/>
    </source>
</evidence>
<name>A0A5K7XM89_9BACT</name>
<evidence type="ECO:0000256" key="4">
    <source>
        <dbReference type="ARBA" id="ARBA00022927"/>
    </source>
</evidence>
<dbReference type="EMBL" id="AP021861">
    <property type="protein sequence ID" value="BBO35876.1"/>
    <property type="molecule type" value="Genomic_DNA"/>
</dbReference>
<keyword evidence="3 8" id="KW-0812">Transmembrane</keyword>
<comment type="subcellular location">
    <subcellularLocation>
        <location evidence="1">Membrane</location>
        <topology evidence="1">Single-pass membrane protein</topology>
    </subcellularLocation>
</comment>
<dbReference type="AlphaFoldDB" id="A0A5K7XM89"/>
<dbReference type="RefSeq" id="WP_152101157.1">
    <property type="nucleotide sequence ID" value="NZ_AP021861.1"/>
</dbReference>
<dbReference type="GO" id="GO:0016020">
    <property type="term" value="C:membrane"/>
    <property type="evidence" value="ECO:0007669"/>
    <property type="project" value="UniProtKB-ARBA"/>
</dbReference>
<reference evidence="10" key="1">
    <citation type="submission" date="2019-10" db="EMBL/GenBank/DDBJ databases">
        <title>Lacipirellula parvula gen. nov., sp. nov., representing a lineage of planctomycetes widespread in freshwater anoxic habitats, and description of the family Lacipirellulaceae.</title>
        <authorList>
            <person name="Dedysh S.N."/>
            <person name="Kulichevskaya I.S."/>
            <person name="Beletsky A.V."/>
            <person name="Rakitin A.L."/>
            <person name="Mardanov A.V."/>
            <person name="Ivanova A.A."/>
            <person name="Saltykova V.X."/>
            <person name="Rijpstra W.I.C."/>
            <person name="Sinninghe Damste J.S."/>
            <person name="Ravin N.V."/>
        </authorList>
    </citation>
    <scope>NUCLEOTIDE SEQUENCE [LARGE SCALE GENOMIC DNA]</scope>
    <source>
        <strain evidence="10">PX69</strain>
    </source>
</reference>
<keyword evidence="10" id="KW-1185">Reference proteome</keyword>
<evidence type="ECO:0000313" key="10">
    <source>
        <dbReference type="Proteomes" id="UP000326837"/>
    </source>
</evidence>
<gene>
    <name evidence="9" type="ORF">PLANPX_5488</name>
</gene>
<dbReference type="Pfam" id="PF02416">
    <property type="entry name" value="TatA_B_E"/>
    <property type="match status" value="1"/>
</dbReference>
<evidence type="ECO:0000256" key="8">
    <source>
        <dbReference type="SAM" id="Phobius"/>
    </source>
</evidence>
<dbReference type="PANTHER" id="PTHR42982:SF1">
    <property type="entry name" value="SEC-INDEPENDENT PROTEIN TRANSLOCASE PROTEIN TATA"/>
    <property type="match status" value="1"/>
</dbReference>
<dbReference type="InterPro" id="IPR003369">
    <property type="entry name" value="TatA/B/E"/>
</dbReference>
<feature type="transmembrane region" description="Helical" evidence="8">
    <location>
        <begin position="6"/>
        <end position="30"/>
    </location>
</feature>
<keyword evidence="2" id="KW-0813">Transport</keyword>
<accession>A0A5K7XM89</accession>
<proteinExistence type="predicted"/>
<evidence type="ECO:0000256" key="2">
    <source>
        <dbReference type="ARBA" id="ARBA00022448"/>
    </source>
</evidence>
<keyword evidence="6" id="KW-0811">Translocation</keyword>
<sequence length="76" mass="8317">MSESSLYLLAAFGVGPMEMAIIAMVMLLLFGTRLPSVMRSLGVGITEFKKGLKGEELPDANASLEDSRRAEERRLN</sequence>
<dbReference type="PANTHER" id="PTHR42982">
    <property type="entry name" value="SEC-INDEPENDENT PROTEIN TRANSLOCASE PROTEIN TATA"/>
    <property type="match status" value="1"/>
</dbReference>
<dbReference type="GO" id="GO:0015031">
    <property type="term" value="P:protein transport"/>
    <property type="evidence" value="ECO:0007669"/>
    <property type="project" value="UniProtKB-KW"/>
</dbReference>